<feature type="binding site" evidence="9">
    <location>
        <position position="167"/>
    </location>
    <ligand>
        <name>1-deoxy-D-xylulose 5-phosphate</name>
        <dbReference type="ChEBI" id="CHEBI:57792"/>
    </ligand>
</feature>
<feature type="binding site" evidence="9">
    <location>
        <position position="144"/>
    </location>
    <ligand>
        <name>1-deoxy-D-xylulose 5-phosphate</name>
        <dbReference type="ChEBI" id="CHEBI:57792"/>
    </ligand>
</feature>
<comment type="similarity">
    <text evidence="2 9">Belongs to the DXR family.</text>
</comment>
<dbReference type="SUPFAM" id="SSF51735">
    <property type="entry name" value="NAD(P)-binding Rossmann-fold domains"/>
    <property type="match status" value="1"/>
</dbReference>
<keyword evidence="6 9" id="KW-0464">Manganese</keyword>
<evidence type="ECO:0000256" key="3">
    <source>
        <dbReference type="ARBA" id="ARBA00022723"/>
    </source>
</evidence>
<dbReference type="InterPro" id="IPR013512">
    <property type="entry name" value="DXP_reductoisomerase_N"/>
</dbReference>
<feature type="binding site" evidence="9">
    <location>
        <position position="117"/>
    </location>
    <ligand>
        <name>NADPH</name>
        <dbReference type="ChEBI" id="CHEBI:57783"/>
    </ligand>
</feature>
<reference evidence="13" key="1">
    <citation type="submission" date="2020-10" db="EMBL/GenBank/DDBJ databases">
        <authorList>
            <person name="Gilroy R."/>
        </authorList>
    </citation>
    <scope>NUCLEOTIDE SEQUENCE</scope>
    <source>
        <strain evidence="13">CHK183-6373</strain>
    </source>
</reference>
<evidence type="ECO:0000313" key="13">
    <source>
        <dbReference type="EMBL" id="HIV29133.1"/>
    </source>
</evidence>
<dbReference type="Gene3D" id="1.10.1740.10">
    <property type="match status" value="1"/>
</dbReference>
<feature type="binding site" evidence="9">
    <location>
        <position position="12"/>
    </location>
    <ligand>
        <name>NADPH</name>
        <dbReference type="ChEBI" id="CHEBI:57783"/>
    </ligand>
</feature>
<dbReference type="InterPro" id="IPR003821">
    <property type="entry name" value="DXP_reductoisomerase"/>
</dbReference>
<dbReference type="PANTHER" id="PTHR30525:SF0">
    <property type="entry name" value="1-DEOXY-D-XYLULOSE 5-PHOSPHATE REDUCTOISOMERASE, CHLOROPLASTIC"/>
    <property type="match status" value="1"/>
</dbReference>
<feature type="domain" description="DXP reductoisomerase C-terminal" evidence="12">
    <location>
        <begin position="252"/>
        <end position="367"/>
    </location>
</feature>
<comment type="function">
    <text evidence="9">Catalyzes the NADPH-dependent rearrangement and reduction of 1-deoxy-D-xylulose-5-phosphate (DXP) to 2-C-methyl-D-erythritol 4-phosphate (MEP).</text>
</comment>
<keyword evidence="9" id="KW-0460">Magnesium</keyword>
<reference evidence="13" key="2">
    <citation type="journal article" date="2021" name="PeerJ">
        <title>Extensive microbial diversity within the chicken gut microbiome revealed by metagenomics and culture.</title>
        <authorList>
            <person name="Gilroy R."/>
            <person name="Ravi A."/>
            <person name="Getino M."/>
            <person name="Pursley I."/>
            <person name="Horton D.L."/>
            <person name="Alikhan N.F."/>
            <person name="Baker D."/>
            <person name="Gharbi K."/>
            <person name="Hall N."/>
            <person name="Watson M."/>
            <person name="Adriaenssens E.M."/>
            <person name="Foster-Nyarko E."/>
            <person name="Jarju S."/>
            <person name="Secka A."/>
            <person name="Antonio M."/>
            <person name="Oren A."/>
            <person name="Chaudhuri R.R."/>
            <person name="La Ragione R."/>
            <person name="Hildebrand F."/>
            <person name="Pallen M.J."/>
        </authorList>
    </citation>
    <scope>NUCLEOTIDE SEQUENCE</scope>
    <source>
        <strain evidence="13">CHK183-6373</strain>
    </source>
</reference>
<gene>
    <name evidence="9" type="primary">dxr</name>
    <name evidence="13" type="ORF">IAA64_14315</name>
</gene>
<dbReference type="GO" id="GO:0030145">
    <property type="term" value="F:manganese ion binding"/>
    <property type="evidence" value="ECO:0007669"/>
    <property type="project" value="TreeGrafter"/>
</dbReference>
<dbReference type="InterPro" id="IPR036169">
    <property type="entry name" value="DXPR_C_sf"/>
</dbReference>
<dbReference type="InterPro" id="IPR026877">
    <property type="entry name" value="DXPR_C"/>
</dbReference>
<feature type="domain" description="1-deoxy-D-xylulose 5-phosphate reductoisomerase N-terminal" evidence="10">
    <location>
        <begin position="4"/>
        <end position="125"/>
    </location>
</feature>
<dbReference type="Gene3D" id="3.40.50.720">
    <property type="entry name" value="NAD(P)-binding Rossmann-like Domain"/>
    <property type="match status" value="1"/>
</dbReference>
<dbReference type="GO" id="GO:0070402">
    <property type="term" value="F:NADPH binding"/>
    <property type="evidence" value="ECO:0007669"/>
    <property type="project" value="InterPro"/>
</dbReference>
<dbReference type="InterPro" id="IPR013644">
    <property type="entry name" value="DXP_reductoisomerase_C"/>
</dbReference>
<dbReference type="InterPro" id="IPR036291">
    <property type="entry name" value="NAD(P)-bd_dom_sf"/>
</dbReference>
<feature type="binding site" evidence="9">
    <location>
        <position position="143"/>
    </location>
    <ligand>
        <name>Mn(2+)</name>
        <dbReference type="ChEBI" id="CHEBI:29035"/>
    </ligand>
</feature>
<dbReference type="Proteomes" id="UP000886884">
    <property type="component" value="Unassembled WGS sequence"/>
</dbReference>
<comment type="catalytic activity">
    <reaction evidence="8">
        <text>2-C-methyl-D-erythritol 4-phosphate + NADP(+) = 1-deoxy-D-xylulose 5-phosphate + NADPH + H(+)</text>
        <dbReference type="Rhea" id="RHEA:13717"/>
        <dbReference type="ChEBI" id="CHEBI:15378"/>
        <dbReference type="ChEBI" id="CHEBI:57783"/>
        <dbReference type="ChEBI" id="CHEBI:57792"/>
        <dbReference type="ChEBI" id="CHEBI:58262"/>
        <dbReference type="ChEBI" id="CHEBI:58349"/>
        <dbReference type="EC" id="1.1.1.267"/>
    </reaction>
    <physiologicalReaction direction="right-to-left" evidence="8">
        <dbReference type="Rhea" id="RHEA:13719"/>
    </physiologicalReaction>
</comment>
<keyword evidence="3 9" id="KW-0479">Metal-binding</keyword>
<evidence type="ECO:0000256" key="2">
    <source>
        <dbReference type="ARBA" id="ARBA00006825"/>
    </source>
</evidence>
<evidence type="ECO:0000259" key="12">
    <source>
        <dbReference type="Pfam" id="PF13288"/>
    </source>
</evidence>
<dbReference type="NCBIfam" id="TIGR00243">
    <property type="entry name" value="Dxr"/>
    <property type="match status" value="1"/>
</dbReference>
<dbReference type="FunFam" id="3.40.50.720:FF:000045">
    <property type="entry name" value="1-deoxy-D-xylulose 5-phosphate reductoisomerase"/>
    <property type="match status" value="1"/>
</dbReference>
<evidence type="ECO:0000256" key="7">
    <source>
        <dbReference type="ARBA" id="ARBA00023229"/>
    </source>
</evidence>
<feature type="binding site" evidence="9">
    <location>
        <position position="10"/>
    </location>
    <ligand>
        <name>NADPH</name>
        <dbReference type="ChEBI" id="CHEBI:57783"/>
    </ligand>
</feature>
<dbReference type="HAMAP" id="MF_00183">
    <property type="entry name" value="DXP_reductoisom"/>
    <property type="match status" value="1"/>
</dbReference>
<dbReference type="GO" id="GO:0030604">
    <property type="term" value="F:1-deoxy-D-xylulose-5-phosphate reductoisomerase activity"/>
    <property type="evidence" value="ECO:0007669"/>
    <property type="project" value="UniProtKB-UniRule"/>
</dbReference>
<feature type="binding site" evidence="9">
    <location>
        <position position="190"/>
    </location>
    <ligand>
        <name>1-deoxy-D-xylulose 5-phosphate</name>
        <dbReference type="ChEBI" id="CHEBI:57792"/>
    </ligand>
</feature>
<evidence type="ECO:0000256" key="8">
    <source>
        <dbReference type="ARBA" id="ARBA00048543"/>
    </source>
</evidence>
<dbReference type="PIRSF" id="PIRSF006205">
    <property type="entry name" value="Dxp_reductismrs"/>
    <property type="match status" value="1"/>
</dbReference>
<accession>A0A9D1P9P9</accession>
<feature type="binding site" evidence="9">
    <location>
        <position position="145"/>
    </location>
    <ligand>
        <name>Mn(2+)</name>
        <dbReference type="ChEBI" id="CHEBI:29035"/>
    </ligand>
</feature>
<sequence>MREIAILGATGSIGTQALDVIARHSGDFRVSALTAHSNANELFAYVRRFRPRFAGLVREAPIPEDLRFCEWFFGEEANERVLRAAKPHDALCAVVGIAGLPAVMAALEVCERVLLANKEALVTGGALVMEEAARRGVPILPVDSEHSAIFQCLQGGQEPERLILTASGGALRTWSREAIQRATVRDVLKHPTWRMGGKITVDCATMMNKGLEVIEAHYLFGMPEAAISVLVHPQSVVHSLVEFADGSLLAQMGVADMRVPISYALGYPQRIESGAARLDLLSCGPLTFEAPDEARFPCLRLAREALRAGPYAMIALNGANEAAVAAFLENRIPFGAIANIVEQILASTLPERISCVEDVYRMDKDARLRATEEIGRME</sequence>
<feature type="binding site" evidence="9">
    <location>
        <position position="38"/>
    </location>
    <ligand>
        <name>NADPH</name>
        <dbReference type="ChEBI" id="CHEBI:57783"/>
    </ligand>
</feature>
<dbReference type="PANTHER" id="PTHR30525">
    <property type="entry name" value="1-DEOXY-D-XYLULOSE 5-PHOSPHATE REDUCTOISOMERASE"/>
    <property type="match status" value="1"/>
</dbReference>
<feature type="binding site" evidence="9">
    <location>
        <position position="119"/>
    </location>
    <ligand>
        <name>NADPH</name>
        <dbReference type="ChEBI" id="CHEBI:57783"/>
    </ligand>
</feature>
<comment type="caution">
    <text evidence="13">The sequence shown here is derived from an EMBL/GenBank/DDBJ whole genome shotgun (WGS) entry which is preliminary data.</text>
</comment>
<evidence type="ECO:0000313" key="14">
    <source>
        <dbReference type="Proteomes" id="UP000886884"/>
    </source>
</evidence>
<comment type="caution">
    <text evidence="9">Lacks conserved residue(s) required for the propagation of feature annotation.</text>
</comment>
<evidence type="ECO:0000256" key="9">
    <source>
        <dbReference type="HAMAP-Rule" id="MF_00183"/>
    </source>
</evidence>
<dbReference type="Pfam" id="PF08436">
    <property type="entry name" value="DXP_redisom_C"/>
    <property type="match status" value="1"/>
</dbReference>
<feature type="binding site" evidence="9">
    <location>
        <position position="209"/>
    </location>
    <ligand>
        <name>1-deoxy-D-xylulose 5-phosphate</name>
        <dbReference type="ChEBI" id="CHEBI:57792"/>
    </ligand>
</feature>
<evidence type="ECO:0000256" key="4">
    <source>
        <dbReference type="ARBA" id="ARBA00022857"/>
    </source>
</evidence>
<dbReference type="EMBL" id="DVOT01000256">
    <property type="protein sequence ID" value="HIV29133.1"/>
    <property type="molecule type" value="Genomic_DNA"/>
</dbReference>
<keyword evidence="4 9" id="KW-0521">NADP</keyword>
<dbReference type="Pfam" id="PF13288">
    <property type="entry name" value="DXPR_C"/>
    <property type="match status" value="1"/>
</dbReference>
<evidence type="ECO:0000256" key="6">
    <source>
        <dbReference type="ARBA" id="ARBA00023211"/>
    </source>
</evidence>
<feature type="binding site" evidence="9">
    <location>
        <position position="208"/>
    </location>
    <ligand>
        <name>1-deoxy-D-xylulose 5-phosphate</name>
        <dbReference type="ChEBI" id="CHEBI:57792"/>
    </ligand>
</feature>
<feature type="domain" description="1-deoxy-D-xylulose 5-phosphate reductoisomerase C-terminal" evidence="11">
    <location>
        <begin position="139"/>
        <end position="220"/>
    </location>
</feature>
<dbReference type="AlphaFoldDB" id="A0A9D1P9P9"/>
<organism evidence="13 14">
    <name type="scientific">Candidatus Ornithocaccomicrobium faecavium</name>
    <dbReference type="NCBI Taxonomy" id="2840890"/>
    <lineage>
        <taxon>Bacteria</taxon>
        <taxon>Bacillati</taxon>
        <taxon>Bacillota</taxon>
        <taxon>Clostridia</taxon>
        <taxon>Candidatus Ornithocaccomicrobium</taxon>
    </lineage>
</organism>
<feature type="binding site" evidence="9">
    <location>
        <position position="212"/>
    </location>
    <ligand>
        <name>1-deoxy-D-xylulose 5-phosphate</name>
        <dbReference type="ChEBI" id="CHEBI:57792"/>
    </ligand>
</feature>
<evidence type="ECO:0000256" key="1">
    <source>
        <dbReference type="ARBA" id="ARBA00005094"/>
    </source>
</evidence>
<evidence type="ECO:0000259" key="10">
    <source>
        <dbReference type="Pfam" id="PF02670"/>
    </source>
</evidence>
<evidence type="ECO:0000259" key="11">
    <source>
        <dbReference type="Pfam" id="PF08436"/>
    </source>
</evidence>
<dbReference type="SUPFAM" id="SSF55347">
    <property type="entry name" value="Glyceraldehyde-3-phosphate dehydrogenase-like, C-terminal domain"/>
    <property type="match status" value="1"/>
</dbReference>
<feature type="binding site" evidence="9">
    <location>
        <position position="145"/>
    </location>
    <ligand>
        <name>1-deoxy-D-xylulose 5-phosphate</name>
        <dbReference type="ChEBI" id="CHEBI:57792"/>
    </ligand>
</feature>
<protein>
    <recommendedName>
        <fullName evidence="9">1-deoxy-D-xylulose 5-phosphate reductoisomerase</fullName>
        <shortName evidence="9">DXP reductoisomerase</shortName>
        <ecNumber evidence="9">1.1.1.267</ecNumber>
    </recommendedName>
    <alternativeName>
        <fullName evidence="9">1-deoxyxylulose-5-phosphate reductoisomerase</fullName>
    </alternativeName>
    <alternativeName>
        <fullName evidence="9">2-C-methyl-D-erythritol 4-phosphate synthase</fullName>
    </alternativeName>
</protein>
<comment type="cofactor">
    <cofactor evidence="9">
        <name>Mg(2+)</name>
        <dbReference type="ChEBI" id="CHEBI:18420"/>
    </cofactor>
    <cofactor evidence="9">
        <name>Mn(2+)</name>
        <dbReference type="ChEBI" id="CHEBI:29035"/>
    </cofactor>
</comment>
<feature type="binding site" evidence="9">
    <location>
        <position position="11"/>
    </location>
    <ligand>
        <name>NADPH</name>
        <dbReference type="ChEBI" id="CHEBI:57783"/>
    </ligand>
</feature>
<keyword evidence="7 9" id="KW-0414">Isoprene biosynthesis</keyword>
<comment type="pathway">
    <text evidence="1 9">Isoprenoid biosynthesis; isopentenyl diphosphate biosynthesis via DXP pathway; isopentenyl diphosphate from 1-deoxy-D-xylulose 5-phosphate: step 1/6.</text>
</comment>
<evidence type="ECO:0000256" key="5">
    <source>
        <dbReference type="ARBA" id="ARBA00023002"/>
    </source>
</evidence>
<feature type="binding site" evidence="9">
    <location>
        <position position="118"/>
    </location>
    <ligand>
        <name>1-deoxy-D-xylulose 5-phosphate</name>
        <dbReference type="ChEBI" id="CHEBI:57792"/>
    </ligand>
</feature>
<feature type="binding site" evidence="9">
    <location>
        <position position="212"/>
    </location>
    <ligand>
        <name>Mn(2+)</name>
        <dbReference type="ChEBI" id="CHEBI:29035"/>
    </ligand>
</feature>
<dbReference type="SUPFAM" id="SSF69055">
    <property type="entry name" value="1-deoxy-D-xylulose-5-phosphate reductoisomerase, C-terminal domain"/>
    <property type="match status" value="1"/>
</dbReference>
<feature type="binding site" evidence="9">
    <location>
        <position position="196"/>
    </location>
    <ligand>
        <name>NADPH</name>
        <dbReference type="ChEBI" id="CHEBI:57783"/>
    </ligand>
</feature>
<dbReference type="Pfam" id="PF02670">
    <property type="entry name" value="DXP_reductoisom"/>
    <property type="match status" value="1"/>
</dbReference>
<feature type="binding site" evidence="9">
    <location>
        <position position="13"/>
    </location>
    <ligand>
        <name>NADPH</name>
        <dbReference type="ChEBI" id="CHEBI:57783"/>
    </ligand>
</feature>
<proteinExistence type="inferred from homology"/>
<dbReference type="EC" id="1.1.1.267" evidence="9"/>
<dbReference type="GO" id="GO:0051484">
    <property type="term" value="P:isopentenyl diphosphate biosynthetic process, methylerythritol 4-phosphate pathway involved in terpenoid biosynthetic process"/>
    <property type="evidence" value="ECO:0007669"/>
    <property type="project" value="TreeGrafter"/>
</dbReference>
<name>A0A9D1P9P9_9FIRM</name>
<keyword evidence="5 9" id="KW-0560">Oxidoreductase</keyword>